<keyword evidence="1" id="KW-0812">Transmembrane</keyword>
<proteinExistence type="predicted"/>
<keyword evidence="1" id="KW-0472">Membrane</keyword>
<dbReference type="EMBL" id="JAOAMV010000003">
    <property type="protein sequence ID" value="MCT2558699.1"/>
    <property type="molecule type" value="Genomic_DNA"/>
</dbReference>
<keyword evidence="1" id="KW-1133">Transmembrane helix</keyword>
<comment type="caution">
    <text evidence="2">The sequence shown here is derived from an EMBL/GenBank/DDBJ whole genome shotgun (WGS) entry which is preliminary data.</text>
</comment>
<dbReference type="AlphaFoldDB" id="A0A9X2W1S8"/>
<feature type="transmembrane region" description="Helical" evidence="1">
    <location>
        <begin position="251"/>
        <end position="269"/>
    </location>
</feature>
<protein>
    <submittedName>
        <fullName evidence="2">Uncharacterized protein</fullName>
    </submittedName>
</protein>
<evidence type="ECO:0000256" key="1">
    <source>
        <dbReference type="SAM" id="Phobius"/>
    </source>
</evidence>
<accession>A0A9X2W1S8</accession>
<gene>
    <name evidence="2" type="ORF">N0B51_06875</name>
</gene>
<dbReference type="RefSeq" id="WP_259961573.1">
    <property type="nucleotide sequence ID" value="NZ_JAOAMV010000003.1"/>
</dbReference>
<sequence>MRVALLATTQDGADPVRLGGRPVAWHQLQAALALGCERVVCLAETPGPELAALQRETEGRGAKFSAIAHSRTLSGLVSAADNLFVFAPGVLPDRDWLAQALGARAGIAVLPADGAVERGFERIDRERAWGGVLATRGDSVEALAFLPPDADPVAGLLRVALQRGGRCVEVPQHWLDEGRWALLGDGAAAQRMERNWQARHVPAPGVERPGETLAHGLARVLLTRAANRPALAPGLAIGGIALALAGGAAGYLGSTVGGLVALAIGAFVAETGGRMGRFARAGSGVAAKGRMAEVRDGALDLALIAVAASPQEFADWHAPFVALVLVAATRLLRECDGPRALRLLGDRILVIAGLAVAAVFGAFVPAMAATGLAALGGRLFSGARRS</sequence>
<keyword evidence="3" id="KW-1185">Reference proteome</keyword>
<evidence type="ECO:0000313" key="3">
    <source>
        <dbReference type="Proteomes" id="UP001142648"/>
    </source>
</evidence>
<name>A0A9X2W1S8_9SPHN</name>
<feature type="transmembrane region" description="Helical" evidence="1">
    <location>
        <begin position="348"/>
        <end position="375"/>
    </location>
</feature>
<reference evidence="2" key="1">
    <citation type="submission" date="2022-09" db="EMBL/GenBank/DDBJ databases">
        <title>The genome sequence of Tsuneonella sp. YG55.</title>
        <authorList>
            <person name="Liu Y."/>
        </authorList>
    </citation>
    <scope>NUCLEOTIDE SEQUENCE</scope>
    <source>
        <strain evidence="2">YG55</strain>
    </source>
</reference>
<organism evidence="2 3">
    <name type="scientific">Tsuneonella litorea</name>
    <dbReference type="NCBI Taxonomy" id="2976475"/>
    <lineage>
        <taxon>Bacteria</taxon>
        <taxon>Pseudomonadati</taxon>
        <taxon>Pseudomonadota</taxon>
        <taxon>Alphaproteobacteria</taxon>
        <taxon>Sphingomonadales</taxon>
        <taxon>Erythrobacteraceae</taxon>
        <taxon>Tsuneonella</taxon>
    </lineage>
</organism>
<evidence type="ECO:0000313" key="2">
    <source>
        <dbReference type="EMBL" id="MCT2558699.1"/>
    </source>
</evidence>
<dbReference type="Proteomes" id="UP001142648">
    <property type="component" value="Unassembled WGS sequence"/>
</dbReference>